<evidence type="ECO:0000313" key="16">
    <source>
        <dbReference type="Proteomes" id="UP000323917"/>
    </source>
</evidence>
<dbReference type="KEGG" id="bgok:Pr1d_11870"/>
<evidence type="ECO:0000256" key="8">
    <source>
        <dbReference type="ARBA" id="ARBA00023053"/>
    </source>
</evidence>
<evidence type="ECO:0000256" key="6">
    <source>
        <dbReference type="ARBA" id="ARBA00022847"/>
    </source>
</evidence>
<feature type="transmembrane region" description="Helical" evidence="14">
    <location>
        <begin position="125"/>
        <end position="147"/>
    </location>
</feature>
<feature type="transmembrane region" description="Helical" evidence="14">
    <location>
        <begin position="153"/>
        <end position="177"/>
    </location>
</feature>
<dbReference type="RefSeq" id="WP_148072626.1">
    <property type="nucleotide sequence ID" value="NZ_CP042913.1"/>
</dbReference>
<evidence type="ECO:0000256" key="11">
    <source>
        <dbReference type="ARBA" id="ARBA00023201"/>
    </source>
</evidence>
<keyword evidence="16" id="KW-1185">Reference proteome</keyword>
<evidence type="ECO:0000256" key="14">
    <source>
        <dbReference type="SAM" id="Phobius"/>
    </source>
</evidence>
<feature type="transmembrane region" description="Helical" evidence="14">
    <location>
        <begin position="290"/>
        <end position="315"/>
    </location>
</feature>
<keyword evidence="10 14" id="KW-0472">Membrane</keyword>
<evidence type="ECO:0000313" key="15">
    <source>
        <dbReference type="EMBL" id="QEG33917.1"/>
    </source>
</evidence>
<evidence type="ECO:0000256" key="10">
    <source>
        <dbReference type="ARBA" id="ARBA00023136"/>
    </source>
</evidence>
<dbReference type="GO" id="GO:0015824">
    <property type="term" value="P:proline transport"/>
    <property type="evidence" value="ECO:0007669"/>
    <property type="project" value="TreeGrafter"/>
</dbReference>
<feature type="transmembrane region" description="Helical" evidence="14">
    <location>
        <begin position="538"/>
        <end position="557"/>
    </location>
</feature>
<feature type="transmembrane region" description="Helical" evidence="14">
    <location>
        <begin position="449"/>
        <end position="471"/>
    </location>
</feature>
<comment type="catalytic activity">
    <reaction evidence="12">
        <text>L-proline(in) + Na(+)(in) = L-proline(out) + Na(+)(out)</text>
        <dbReference type="Rhea" id="RHEA:28967"/>
        <dbReference type="ChEBI" id="CHEBI:29101"/>
        <dbReference type="ChEBI" id="CHEBI:60039"/>
    </reaction>
</comment>
<evidence type="ECO:0000256" key="2">
    <source>
        <dbReference type="ARBA" id="ARBA00006434"/>
    </source>
</evidence>
<protein>
    <submittedName>
        <fullName evidence="15">Sodium/glucose cotransporter</fullName>
    </submittedName>
</protein>
<feature type="transmembrane region" description="Helical" evidence="14">
    <location>
        <begin position="189"/>
        <end position="207"/>
    </location>
</feature>
<feature type="transmembrane region" description="Helical" evidence="14">
    <location>
        <begin position="511"/>
        <end position="532"/>
    </location>
</feature>
<gene>
    <name evidence="15" type="primary">sglT_4</name>
    <name evidence="15" type="ORF">Pr1d_11870</name>
</gene>
<dbReference type="AlphaFoldDB" id="A0A5B9Q4M0"/>
<keyword evidence="6" id="KW-0769">Symport</keyword>
<keyword evidence="5 14" id="KW-0812">Transmembrane</keyword>
<dbReference type="InterPro" id="IPR001734">
    <property type="entry name" value="Na/solute_symporter"/>
</dbReference>
<dbReference type="Pfam" id="PF00474">
    <property type="entry name" value="SSF"/>
    <property type="match status" value="2"/>
</dbReference>
<dbReference type="InterPro" id="IPR050277">
    <property type="entry name" value="Sodium:Solute_Symporter"/>
</dbReference>
<dbReference type="GO" id="GO:0005886">
    <property type="term" value="C:plasma membrane"/>
    <property type="evidence" value="ECO:0007669"/>
    <property type="project" value="UniProtKB-SubCell"/>
</dbReference>
<evidence type="ECO:0000256" key="3">
    <source>
        <dbReference type="ARBA" id="ARBA00022448"/>
    </source>
</evidence>
<sequence length="654" mass="73435">MNYLDRPDYIVIGVYFAAMILIGIGLQRKASKSMQSYFLAEKRLPWWMLGASGMGYSFDVAGTMLIVSLLYILGPRGLYIEFRGGVSLALICQMIWTGKWHWRSGCMTLAEWMTFRFGETRTSDIARLATAISFIVFTASMIIYLAVGTGLFFSLFLPLSPLQCSAIIFGITTLYTAASGLYGVVIGDLFQCGLVIASCVILIVVAVSEIGSVTEFQQLVVDVTKMETWTLSFPNYHEPNMPAGYEQYKYLLSYTLFFLILNKLIINGFGTGHEPQFFAARNERDCGKLACLWSVLMTMRWPMMMSCAVLGVIMIHKTIPDQSVLPEAAALIREHVDTTPAHWRETISDLQHNSREVPAELTSGLSTLLGSDWSDKLSLLTYQGTVDAERIMPNVLLTSIPSGFRGVVLIALMAALMSTFDMTMNKSAAMFTNDIYRRFIRPEASMRELLFATYTFCILLVVVSFVLAYKVPNINMIWGWIAMGLWSGIGMPILLRLYWWRFNATGFVTSMIGGLIAALAVLIADTFWGFSLTEVQQFLVLTPISLAAAVGGTYLSAPTDKNTLERFYRITRPFGFWKPLESALADDELTEMKREHFNDLMSLPFGLTWMVSMYLLPMQLLIQQWLPAAITAFVFTVSVAGLYHYWYKNLPQSS</sequence>
<evidence type="ECO:0000256" key="9">
    <source>
        <dbReference type="ARBA" id="ARBA00023065"/>
    </source>
</evidence>
<accession>A0A5B9Q4M0</accession>
<dbReference type="EMBL" id="CP042913">
    <property type="protein sequence ID" value="QEG33917.1"/>
    <property type="molecule type" value="Genomic_DNA"/>
</dbReference>
<feature type="transmembrane region" description="Helical" evidence="14">
    <location>
        <begin position="477"/>
        <end position="499"/>
    </location>
</feature>
<dbReference type="OrthoDB" id="9814523at2"/>
<feature type="transmembrane region" description="Helical" evidence="14">
    <location>
        <begin position="46"/>
        <end position="72"/>
    </location>
</feature>
<dbReference type="InterPro" id="IPR038377">
    <property type="entry name" value="Na/Glc_symporter_sf"/>
</dbReference>
<keyword evidence="9" id="KW-0406">Ion transport</keyword>
<feature type="transmembrane region" description="Helical" evidence="14">
    <location>
        <begin position="251"/>
        <end position="269"/>
    </location>
</feature>
<name>A0A5B9Q4M0_9BACT</name>
<keyword evidence="4" id="KW-1003">Cell membrane</keyword>
<keyword evidence="8" id="KW-0915">Sodium</keyword>
<keyword evidence="3" id="KW-0813">Transport</keyword>
<evidence type="ECO:0000256" key="12">
    <source>
        <dbReference type="ARBA" id="ARBA00033708"/>
    </source>
</evidence>
<feature type="transmembrane region" description="Helical" evidence="14">
    <location>
        <begin position="628"/>
        <end position="647"/>
    </location>
</feature>
<evidence type="ECO:0000256" key="4">
    <source>
        <dbReference type="ARBA" id="ARBA00022475"/>
    </source>
</evidence>
<comment type="subcellular location">
    <subcellularLocation>
        <location evidence="1">Cell membrane</location>
        <topology evidence="1">Multi-pass membrane protein</topology>
    </subcellularLocation>
</comment>
<keyword evidence="7 14" id="KW-1133">Transmembrane helix</keyword>
<evidence type="ECO:0000256" key="7">
    <source>
        <dbReference type="ARBA" id="ARBA00022989"/>
    </source>
</evidence>
<dbReference type="GO" id="GO:0015193">
    <property type="term" value="F:L-proline transmembrane transporter activity"/>
    <property type="evidence" value="ECO:0007669"/>
    <property type="project" value="TreeGrafter"/>
</dbReference>
<dbReference type="PANTHER" id="PTHR48086">
    <property type="entry name" value="SODIUM/PROLINE SYMPORTER-RELATED"/>
    <property type="match status" value="1"/>
</dbReference>
<dbReference type="Proteomes" id="UP000323917">
    <property type="component" value="Chromosome"/>
</dbReference>
<evidence type="ECO:0000256" key="5">
    <source>
        <dbReference type="ARBA" id="ARBA00022692"/>
    </source>
</evidence>
<reference evidence="15 16" key="1">
    <citation type="submission" date="2019-08" db="EMBL/GenBank/DDBJ databases">
        <title>Deep-cultivation of Planctomycetes and their phenomic and genomic characterization uncovers novel biology.</title>
        <authorList>
            <person name="Wiegand S."/>
            <person name="Jogler M."/>
            <person name="Boedeker C."/>
            <person name="Pinto D."/>
            <person name="Vollmers J."/>
            <person name="Rivas-Marin E."/>
            <person name="Kohn T."/>
            <person name="Peeters S.H."/>
            <person name="Heuer A."/>
            <person name="Rast P."/>
            <person name="Oberbeckmann S."/>
            <person name="Bunk B."/>
            <person name="Jeske O."/>
            <person name="Meyerdierks A."/>
            <person name="Storesund J.E."/>
            <person name="Kallscheuer N."/>
            <person name="Luecker S."/>
            <person name="Lage O.M."/>
            <person name="Pohl T."/>
            <person name="Merkel B.J."/>
            <person name="Hornburger P."/>
            <person name="Mueller R.-W."/>
            <person name="Bruemmer F."/>
            <person name="Labrenz M."/>
            <person name="Spormann A.M."/>
            <person name="Op den Camp H."/>
            <person name="Overmann J."/>
            <person name="Amann R."/>
            <person name="Jetten M.S.M."/>
            <person name="Mascher T."/>
            <person name="Medema M.H."/>
            <person name="Devos D.P."/>
            <person name="Kaster A.-K."/>
            <person name="Ovreas L."/>
            <person name="Rohde M."/>
            <person name="Galperin M.Y."/>
            <person name="Jogler C."/>
        </authorList>
    </citation>
    <scope>NUCLEOTIDE SEQUENCE [LARGE SCALE GENOMIC DNA]</scope>
    <source>
        <strain evidence="15 16">Pr1d</strain>
    </source>
</reference>
<keyword evidence="11" id="KW-0739">Sodium transport</keyword>
<organism evidence="15 16">
    <name type="scientific">Bythopirellula goksoeyrii</name>
    <dbReference type="NCBI Taxonomy" id="1400387"/>
    <lineage>
        <taxon>Bacteria</taxon>
        <taxon>Pseudomonadati</taxon>
        <taxon>Planctomycetota</taxon>
        <taxon>Planctomycetia</taxon>
        <taxon>Pirellulales</taxon>
        <taxon>Lacipirellulaceae</taxon>
        <taxon>Bythopirellula</taxon>
    </lineage>
</organism>
<comment type="similarity">
    <text evidence="2 13">Belongs to the sodium:solute symporter (SSF) (TC 2.A.21) family.</text>
</comment>
<dbReference type="PANTHER" id="PTHR48086:SF3">
    <property type="entry name" value="SODIUM_PROLINE SYMPORTER"/>
    <property type="match status" value="1"/>
</dbReference>
<evidence type="ECO:0000256" key="13">
    <source>
        <dbReference type="RuleBase" id="RU362091"/>
    </source>
</evidence>
<dbReference type="Gene3D" id="1.20.1730.10">
    <property type="entry name" value="Sodium/glucose cotransporter"/>
    <property type="match status" value="1"/>
</dbReference>
<proteinExistence type="inferred from homology"/>
<feature type="transmembrane region" description="Helical" evidence="14">
    <location>
        <begin position="6"/>
        <end position="26"/>
    </location>
</feature>
<evidence type="ECO:0000256" key="1">
    <source>
        <dbReference type="ARBA" id="ARBA00004651"/>
    </source>
</evidence>
<dbReference type="PROSITE" id="PS50283">
    <property type="entry name" value="NA_SOLUT_SYMP_3"/>
    <property type="match status" value="1"/>
</dbReference>
<feature type="transmembrane region" description="Helical" evidence="14">
    <location>
        <begin position="402"/>
        <end position="420"/>
    </location>
</feature>
<feature type="transmembrane region" description="Helical" evidence="14">
    <location>
        <begin position="600"/>
        <end position="622"/>
    </location>
</feature>
<dbReference type="GO" id="GO:0005298">
    <property type="term" value="F:proline:sodium symporter activity"/>
    <property type="evidence" value="ECO:0007669"/>
    <property type="project" value="TreeGrafter"/>
</dbReference>